<protein>
    <submittedName>
        <fullName evidence="1">Uncharacterized protein</fullName>
    </submittedName>
</protein>
<evidence type="ECO:0000313" key="1">
    <source>
        <dbReference type="EMBL" id="KKW32434.1"/>
    </source>
</evidence>
<evidence type="ECO:0000313" key="2">
    <source>
        <dbReference type="Proteomes" id="UP000034054"/>
    </source>
</evidence>
<name>A0A0G2AIK5_9BACT</name>
<dbReference type="Proteomes" id="UP000034054">
    <property type="component" value="Unassembled WGS sequence"/>
</dbReference>
<comment type="caution">
    <text evidence="1">The sequence shown here is derived from an EMBL/GenBank/DDBJ whole genome shotgun (WGS) entry which is preliminary data.</text>
</comment>
<dbReference type="AlphaFoldDB" id="A0A0G2AIK5"/>
<reference evidence="1 2" key="1">
    <citation type="journal article" date="2015" name="Nature">
        <title>rRNA introns, odd ribosomes, and small enigmatic genomes across a large radiation of phyla.</title>
        <authorList>
            <person name="Brown C.T."/>
            <person name="Hug L.A."/>
            <person name="Thomas B.C."/>
            <person name="Sharon I."/>
            <person name="Castelle C.J."/>
            <person name="Singh A."/>
            <person name="Wilkins M.J."/>
            <person name="Williams K.H."/>
            <person name="Banfield J.F."/>
        </authorList>
    </citation>
    <scope>NUCLEOTIDE SEQUENCE [LARGE SCALE GENOMIC DNA]</scope>
</reference>
<proteinExistence type="predicted"/>
<dbReference type="EMBL" id="LCRH01000028">
    <property type="protein sequence ID" value="KKW32434.1"/>
    <property type="molecule type" value="Genomic_DNA"/>
</dbReference>
<gene>
    <name evidence="1" type="ORF">UY76_C0028G0005</name>
</gene>
<organism evidence="1 2">
    <name type="scientific">Candidatus Uhrbacteria bacterium GW2011_GWA2_52_8d</name>
    <dbReference type="NCBI Taxonomy" id="1618979"/>
    <lineage>
        <taxon>Bacteria</taxon>
        <taxon>Candidatus Uhriibacteriota</taxon>
    </lineage>
</organism>
<accession>A0A0G2AIK5</accession>
<sequence>MHETSRLPPAAKALEAARPYLQGPSLYGPAVQCEIRMLSREILNSSPGFYELVPAFLMLIPGKLLDELLKWSFHVSTDAQWWALWNEMYETEAPASSSADVYGRLCRAYPETEFRWDS</sequence>